<evidence type="ECO:0000256" key="1">
    <source>
        <dbReference type="SAM" id="MobiDB-lite"/>
    </source>
</evidence>
<dbReference type="Proteomes" id="UP000076761">
    <property type="component" value="Unassembled WGS sequence"/>
</dbReference>
<proteinExistence type="predicted"/>
<feature type="compositionally biased region" description="Polar residues" evidence="1">
    <location>
        <begin position="50"/>
        <end position="62"/>
    </location>
</feature>
<name>A0A165QW30_9AGAM</name>
<reference evidence="2 3" key="1">
    <citation type="journal article" date="2016" name="Mol. Biol. Evol.">
        <title>Comparative Genomics of Early-Diverging Mushroom-Forming Fungi Provides Insights into the Origins of Lignocellulose Decay Capabilities.</title>
        <authorList>
            <person name="Nagy L.G."/>
            <person name="Riley R."/>
            <person name="Tritt A."/>
            <person name="Adam C."/>
            <person name="Daum C."/>
            <person name="Floudas D."/>
            <person name="Sun H."/>
            <person name="Yadav J.S."/>
            <person name="Pangilinan J."/>
            <person name="Larsson K.H."/>
            <person name="Matsuura K."/>
            <person name="Barry K."/>
            <person name="Labutti K."/>
            <person name="Kuo R."/>
            <person name="Ohm R.A."/>
            <person name="Bhattacharya S.S."/>
            <person name="Shirouzu T."/>
            <person name="Yoshinaga Y."/>
            <person name="Martin F.M."/>
            <person name="Grigoriev I.V."/>
            <person name="Hibbett D.S."/>
        </authorList>
    </citation>
    <scope>NUCLEOTIDE SEQUENCE [LARGE SCALE GENOMIC DNA]</scope>
    <source>
        <strain evidence="2 3">HHB14362 ss-1</strain>
    </source>
</reference>
<feature type="region of interest" description="Disordered" evidence="1">
    <location>
        <begin position="137"/>
        <end position="257"/>
    </location>
</feature>
<dbReference type="EMBL" id="KV425590">
    <property type="protein sequence ID" value="KZT22955.1"/>
    <property type="molecule type" value="Genomic_DNA"/>
</dbReference>
<organism evidence="2 3">
    <name type="scientific">Neolentinus lepideus HHB14362 ss-1</name>
    <dbReference type="NCBI Taxonomy" id="1314782"/>
    <lineage>
        <taxon>Eukaryota</taxon>
        <taxon>Fungi</taxon>
        <taxon>Dikarya</taxon>
        <taxon>Basidiomycota</taxon>
        <taxon>Agaricomycotina</taxon>
        <taxon>Agaricomycetes</taxon>
        <taxon>Gloeophyllales</taxon>
        <taxon>Gloeophyllaceae</taxon>
        <taxon>Neolentinus</taxon>
    </lineage>
</organism>
<evidence type="ECO:0000313" key="2">
    <source>
        <dbReference type="EMBL" id="KZT22955.1"/>
    </source>
</evidence>
<feature type="compositionally biased region" description="Basic and acidic residues" evidence="1">
    <location>
        <begin position="40"/>
        <end position="49"/>
    </location>
</feature>
<feature type="compositionally biased region" description="Basic and acidic residues" evidence="1">
    <location>
        <begin position="65"/>
        <end position="86"/>
    </location>
</feature>
<feature type="region of interest" description="Disordered" evidence="1">
    <location>
        <begin position="1"/>
        <end position="100"/>
    </location>
</feature>
<feature type="compositionally biased region" description="Basic and acidic residues" evidence="1">
    <location>
        <begin position="171"/>
        <end position="216"/>
    </location>
</feature>
<dbReference type="AlphaFoldDB" id="A0A165QW30"/>
<gene>
    <name evidence="2" type="ORF">NEOLEDRAFT_618453</name>
</gene>
<accession>A0A165QW30</accession>
<sequence length="257" mass="29265">MSQTSSDKPIDYNHRYPVNYTGPGGHPTSLKPSSSYRYAKPHEVKHEENNYTTNPHSFSAKSGHSRLDGRRAGITEDPEAGHDRMIPQKTTLGPQKQYDQERKIAECIAKGVDEKGNRKIWSVRDAKAAFVDYRFVNGNGPGSRHALARFVLPTTESDIKDWKTEEEEKAEAEREKAEKEKEKKEEADKKNQEGGSNEEDKQKENTKDNIEEKPDQNDEEKNDDSKQDDDSKEQEDQKEELKPARIPLCLFSASSTL</sequence>
<protein>
    <submittedName>
        <fullName evidence="2">Uncharacterized protein</fullName>
    </submittedName>
</protein>
<dbReference type="InParanoid" id="A0A165QW30"/>
<evidence type="ECO:0000313" key="3">
    <source>
        <dbReference type="Proteomes" id="UP000076761"/>
    </source>
</evidence>
<keyword evidence="3" id="KW-1185">Reference proteome</keyword>